<dbReference type="Gene3D" id="1.20.1070.10">
    <property type="entry name" value="Rhodopsin 7-helix transmembrane proteins"/>
    <property type="match status" value="1"/>
</dbReference>
<keyword evidence="12" id="KW-1185">Reference proteome</keyword>
<evidence type="ECO:0000256" key="7">
    <source>
        <dbReference type="ARBA" id="ARBA00023224"/>
    </source>
</evidence>
<feature type="transmembrane region" description="Helical" evidence="9">
    <location>
        <begin position="70"/>
        <end position="89"/>
    </location>
</feature>
<feature type="transmembrane region" description="Helical" evidence="9">
    <location>
        <begin position="240"/>
        <end position="259"/>
    </location>
</feature>
<evidence type="ECO:0000256" key="8">
    <source>
        <dbReference type="RuleBase" id="RU000688"/>
    </source>
</evidence>
<comment type="subcellular location">
    <subcellularLocation>
        <location evidence="1">Membrane</location>
        <topology evidence="1">Multi-pass membrane protein</topology>
    </subcellularLocation>
</comment>
<dbReference type="EMBL" id="UYJE01005728">
    <property type="protein sequence ID" value="VDI39704.1"/>
    <property type="molecule type" value="Genomic_DNA"/>
</dbReference>
<dbReference type="PANTHER" id="PTHR45695:SF15">
    <property type="entry name" value="OPSIN RH2"/>
    <property type="match status" value="1"/>
</dbReference>
<dbReference type="PANTHER" id="PTHR45695">
    <property type="entry name" value="LEUCOKININ RECEPTOR-RELATED"/>
    <property type="match status" value="1"/>
</dbReference>
<evidence type="ECO:0000256" key="4">
    <source>
        <dbReference type="ARBA" id="ARBA00023040"/>
    </source>
</evidence>
<keyword evidence="3 9" id="KW-1133">Transmembrane helix</keyword>
<dbReference type="PROSITE" id="PS00237">
    <property type="entry name" value="G_PROTEIN_RECEP_F1_1"/>
    <property type="match status" value="1"/>
</dbReference>
<dbReference type="OrthoDB" id="2132067at2759"/>
<organism evidence="11 12">
    <name type="scientific">Mytilus galloprovincialis</name>
    <name type="common">Mediterranean mussel</name>
    <dbReference type="NCBI Taxonomy" id="29158"/>
    <lineage>
        <taxon>Eukaryota</taxon>
        <taxon>Metazoa</taxon>
        <taxon>Spiralia</taxon>
        <taxon>Lophotrochozoa</taxon>
        <taxon>Mollusca</taxon>
        <taxon>Bivalvia</taxon>
        <taxon>Autobranchia</taxon>
        <taxon>Pteriomorphia</taxon>
        <taxon>Mytilida</taxon>
        <taxon>Mytiloidea</taxon>
        <taxon>Mytilidae</taxon>
        <taxon>Mytilinae</taxon>
        <taxon>Mytilus</taxon>
    </lineage>
</organism>
<keyword evidence="4 8" id="KW-0297">G-protein coupled receptor</keyword>
<dbReference type="PROSITE" id="PS50262">
    <property type="entry name" value="G_PROTEIN_RECEP_F1_2"/>
    <property type="match status" value="1"/>
</dbReference>
<evidence type="ECO:0000313" key="12">
    <source>
        <dbReference type="Proteomes" id="UP000596742"/>
    </source>
</evidence>
<evidence type="ECO:0000256" key="1">
    <source>
        <dbReference type="ARBA" id="ARBA00004141"/>
    </source>
</evidence>
<dbReference type="GO" id="GO:0005886">
    <property type="term" value="C:plasma membrane"/>
    <property type="evidence" value="ECO:0007669"/>
    <property type="project" value="TreeGrafter"/>
</dbReference>
<dbReference type="SUPFAM" id="SSF81321">
    <property type="entry name" value="Family A G protein-coupled receptor-like"/>
    <property type="match status" value="1"/>
</dbReference>
<keyword evidence="5 9" id="KW-0472">Membrane</keyword>
<dbReference type="GO" id="GO:0004930">
    <property type="term" value="F:G protein-coupled receptor activity"/>
    <property type="evidence" value="ECO:0007669"/>
    <property type="project" value="UniProtKB-KW"/>
</dbReference>
<dbReference type="InterPro" id="IPR017452">
    <property type="entry name" value="GPCR_Rhodpsn_7TM"/>
</dbReference>
<dbReference type="Pfam" id="PF00001">
    <property type="entry name" value="7tm_1"/>
    <property type="match status" value="1"/>
</dbReference>
<feature type="transmembrane region" description="Helical" evidence="9">
    <location>
        <begin position="199"/>
        <end position="220"/>
    </location>
</feature>
<dbReference type="InterPro" id="IPR000276">
    <property type="entry name" value="GPCR_Rhodpsn"/>
</dbReference>
<proteinExistence type="inferred from homology"/>
<accession>A0A8B6ETI0</accession>
<keyword evidence="7 8" id="KW-0807">Transducer</keyword>
<evidence type="ECO:0000259" key="10">
    <source>
        <dbReference type="PROSITE" id="PS50262"/>
    </source>
</evidence>
<keyword evidence="2 8" id="KW-0812">Transmembrane</keyword>
<sequence length="335" mass="38163">MKVGSQGIAFFSYTWKLGEVLCKLVNYLQNVSVLCSVMNLTGLSLERYYAIIHPLKAKYRCTLTLAKKTVLCIWLSSFILAAPTIVGQIHKTVTGVRRTAHWCIIEWEHDNISKLYGVYMYLIVLVIPVVLMTFAYGSISFKLWRLRYCKSTTDNTNKVANGGLRVSFTAYKSRDAICLRCPKPIMSDENATRKQVMKMLIAVVVLFILCWGPIMTNNLLVSFKLIDNLNVGDLKRPRQAMYVMSYFNSCINPFLYAFMSKNFRNAFKQTFLLICRSKPVARTRNGSFIRYSFQSRSTSFISGKLDCRENATISRDTTTLSSLSVNRAYQSNPAS</sequence>
<evidence type="ECO:0000256" key="5">
    <source>
        <dbReference type="ARBA" id="ARBA00023136"/>
    </source>
</evidence>
<dbReference type="Proteomes" id="UP000596742">
    <property type="component" value="Unassembled WGS sequence"/>
</dbReference>
<evidence type="ECO:0000313" key="11">
    <source>
        <dbReference type="EMBL" id="VDI39704.1"/>
    </source>
</evidence>
<gene>
    <name evidence="11" type="ORF">MGAL_10B028059</name>
</gene>
<keyword evidence="6 8" id="KW-0675">Receptor</keyword>
<comment type="similarity">
    <text evidence="8">Belongs to the G-protein coupled receptor 1 family.</text>
</comment>
<evidence type="ECO:0000256" key="9">
    <source>
        <dbReference type="SAM" id="Phobius"/>
    </source>
</evidence>
<feature type="domain" description="G-protein coupled receptors family 1 profile" evidence="10">
    <location>
        <begin position="1"/>
        <end position="256"/>
    </location>
</feature>
<reference evidence="11" key="1">
    <citation type="submission" date="2018-11" db="EMBL/GenBank/DDBJ databases">
        <authorList>
            <person name="Alioto T."/>
            <person name="Alioto T."/>
        </authorList>
    </citation>
    <scope>NUCLEOTIDE SEQUENCE</scope>
</reference>
<name>A0A8B6ETI0_MYTGA</name>
<comment type="caution">
    <text evidence="11">The sequence shown here is derived from an EMBL/GenBank/DDBJ whole genome shotgun (WGS) entry which is preliminary data.</text>
</comment>
<evidence type="ECO:0000256" key="6">
    <source>
        <dbReference type="ARBA" id="ARBA00023170"/>
    </source>
</evidence>
<dbReference type="PRINTS" id="PR00237">
    <property type="entry name" value="GPCRRHODOPSN"/>
</dbReference>
<evidence type="ECO:0000256" key="3">
    <source>
        <dbReference type="ARBA" id="ARBA00022989"/>
    </source>
</evidence>
<dbReference type="AlphaFoldDB" id="A0A8B6ETI0"/>
<protein>
    <recommendedName>
        <fullName evidence="10">G-protein coupled receptors family 1 profile domain-containing protein</fullName>
    </recommendedName>
</protein>
<feature type="transmembrane region" description="Helical" evidence="9">
    <location>
        <begin position="118"/>
        <end position="137"/>
    </location>
</feature>
<evidence type="ECO:0000256" key="2">
    <source>
        <dbReference type="ARBA" id="ARBA00022692"/>
    </source>
</evidence>